<name>A0A562R1K6_9BURK</name>
<protein>
    <submittedName>
        <fullName evidence="5">Ribosome-associated toxin RatA of RatAB toxin-antitoxin module</fullName>
    </submittedName>
</protein>
<dbReference type="SUPFAM" id="SSF55961">
    <property type="entry name" value="Bet v1-like"/>
    <property type="match status" value="1"/>
</dbReference>
<sequence length="219" mass="24192">MKQLLLFLLIGCTVPALAFAQAPRGDTPKAETPKLQVSVKRVTQDAMHMYEIDATGSVQAPLPTVWRILTGYDRMEEFVPDLASCRVLSRNGNEVIIEQFGTARFLFMSRAVHLIVRATEQPMTSIDIALISGDMKHYESRWELAPIPETGGTRIQYSGRMMPSFYVPGILGTNIIRSDVERMMGAVLVRLDKGIAPRNLPSSSTDLARSQASTAGLPR</sequence>
<evidence type="ECO:0000313" key="5">
    <source>
        <dbReference type="EMBL" id="TWI62965.1"/>
    </source>
</evidence>
<feature type="domain" description="Coenzyme Q-binding protein COQ10 START" evidence="4">
    <location>
        <begin position="58"/>
        <end position="185"/>
    </location>
</feature>
<feature type="signal peptide" evidence="3">
    <location>
        <begin position="1"/>
        <end position="18"/>
    </location>
</feature>
<dbReference type="PANTHER" id="PTHR34060:SF1">
    <property type="entry name" value="POLYKETIDE CYCLASE _ DEHYDRASE AND LIPID TRANSPORT PROTEIN"/>
    <property type="match status" value="1"/>
</dbReference>
<evidence type="ECO:0000256" key="3">
    <source>
        <dbReference type="SAM" id="SignalP"/>
    </source>
</evidence>
<dbReference type="Proteomes" id="UP000318431">
    <property type="component" value="Unassembled WGS sequence"/>
</dbReference>
<gene>
    <name evidence="5" type="ORF">IP91_03804</name>
</gene>
<dbReference type="InterPro" id="IPR005031">
    <property type="entry name" value="COQ10_START"/>
</dbReference>
<keyword evidence="6" id="KW-1185">Reference proteome</keyword>
<dbReference type="Gene3D" id="3.30.530.20">
    <property type="match status" value="1"/>
</dbReference>
<reference evidence="5 6" key="1">
    <citation type="journal article" date="2015" name="Stand. Genomic Sci.">
        <title>Genomic Encyclopedia of Bacterial and Archaeal Type Strains, Phase III: the genomes of soil and plant-associated and newly described type strains.</title>
        <authorList>
            <person name="Whitman W.B."/>
            <person name="Woyke T."/>
            <person name="Klenk H.P."/>
            <person name="Zhou Y."/>
            <person name="Lilburn T.G."/>
            <person name="Beck B.J."/>
            <person name="De Vos P."/>
            <person name="Vandamme P."/>
            <person name="Eisen J.A."/>
            <person name="Garrity G."/>
            <person name="Hugenholtz P."/>
            <person name="Kyrpides N.C."/>
        </authorList>
    </citation>
    <scope>NUCLEOTIDE SEQUENCE [LARGE SCALE GENOMIC DNA]</scope>
    <source>
        <strain evidence="5 6">CGMCC 1.10822</strain>
    </source>
</reference>
<dbReference type="PANTHER" id="PTHR34060">
    <property type="entry name" value="POLYKETIDE CYCLASE / DEHYDRASE AND LIPID TRANSPORT PROTEIN"/>
    <property type="match status" value="1"/>
</dbReference>
<feature type="region of interest" description="Disordered" evidence="2">
    <location>
        <begin position="200"/>
        <end position="219"/>
    </location>
</feature>
<evidence type="ECO:0000256" key="1">
    <source>
        <dbReference type="ARBA" id="ARBA00008918"/>
    </source>
</evidence>
<dbReference type="InterPro" id="IPR023393">
    <property type="entry name" value="START-like_dom_sf"/>
</dbReference>
<accession>A0A562R1K6</accession>
<dbReference type="Pfam" id="PF03364">
    <property type="entry name" value="Polyketide_cyc"/>
    <property type="match status" value="1"/>
</dbReference>
<evidence type="ECO:0000256" key="2">
    <source>
        <dbReference type="SAM" id="MobiDB-lite"/>
    </source>
</evidence>
<comment type="similarity">
    <text evidence="1">Belongs to the ribosome association toxin RatA family.</text>
</comment>
<dbReference type="EMBL" id="VLLB01000007">
    <property type="protein sequence ID" value="TWI62965.1"/>
    <property type="molecule type" value="Genomic_DNA"/>
</dbReference>
<evidence type="ECO:0000313" key="6">
    <source>
        <dbReference type="Proteomes" id="UP000318431"/>
    </source>
</evidence>
<keyword evidence="3" id="KW-0732">Signal</keyword>
<evidence type="ECO:0000259" key="4">
    <source>
        <dbReference type="Pfam" id="PF03364"/>
    </source>
</evidence>
<feature type="chain" id="PRO_5021958147" evidence="3">
    <location>
        <begin position="19"/>
        <end position="219"/>
    </location>
</feature>
<dbReference type="RefSeq" id="WP_145650679.1">
    <property type="nucleotide sequence ID" value="NZ_VLLB01000007.1"/>
</dbReference>
<comment type="caution">
    <text evidence="5">The sequence shown here is derived from an EMBL/GenBank/DDBJ whole genome shotgun (WGS) entry which is preliminary data.</text>
</comment>
<dbReference type="AlphaFoldDB" id="A0A562R1K6"/>
<organism evidence="5 6">
    <name type="scientific">Pseudoduganella lurida</name>
    <dbReference type="NCBI Taxonomy" id="1036180"/>
    <lineage>
        <taxon>Bacteria</taxon>
        <taxon>Pseudomonadati</taxon>
        <taxon>Pseudomonadota</taxon>
        <taxon>Betaproteobacteria</taxon>
        <taxon>Burkholderiales</taxon>
        <taxon>Oxalobacteraceae</taxon>
        <taxon>Telluria group</taxon>
        <taxon>Pseudoduganella</taxon>
    </lineage>
</organism>
<proteinExistence type="inferred from homology"/>
<dbReference type="OrthoDB" id="8592441at2"/>